<feature type="compositionally biased region" description="Basic and acidic residues" evidence="3">
    <location>
        <begin position="475"/>
        <end position="488"/>
    </location>
</feature>
<feature type="compositionally biased region" description="Polar residues" evidence="3">
    <location>
        <begin position="417"/>
        <end position="441"/>
    </location>
</feature>
<feature type="region of interest" description="Disordered" evidence="3">
    <location>
        <begin position="225"/>
        <end position="289"/>
    </location>
</feature>
<name>A0A5B7GWV6_PORTR</name>
<dbReference type="InterPro" id="IPR051226">
    <property type="entry name" value="PP1_Regulatory_Subunit"/>
</dbReference>
<dbReference type="PROSITE" id="PS50297">
    <property type="entry name" value="ANK_REP_REGION"/>
    <property type="match status" value="3"/>
</dbReference>
<feature type="repeat" description="ANK" evidence="2">
    <location>
        <begin position="38"/>
        <end position="70"/>
    </location>
</feature>
<feature type="compositionally biased region" description="Acidic residues" evidence="3">
    <location>
        <begin position="263"/>
        <end position="273"/>
    </location>
</feature>
<dbReference type="PANTHER" id="PTHR24179:SF29">
    <property type="entry name" value="LD46604P"/>
    <property type="match status" value="1"/>
</dbReference>
<dbReference type="GO" id="GO:0004857">
    <property type="term" value="F:enzyme inhibitor activity"/>
    <property type="evidence" value="ECO:0007669"/>
    <property type="project" value="TreeGrafter"/>
</dbReference>
<dbReference type="SUPFAM" id="SSF48403">
    <property type="entry name" value="Ankyrin repeat"/>
    <property type="match status" value="1"/>
</dbReference>
<dbReference type="AlphaFoldDB" id="A0A5B7GWV6"/>
<dbReference type="GO" id="GO:0005737">
    <property type="term" value="C:cytoplasm"/>
    <property type="evidence" value="ECO:0007669"/>
    <property type="project" value="TreeGrafter"/>
</dbReference>
<dbReference type="PROSITE" id="PS50088">
    <property type="entry name" value="ANK_REPEAT"/>
    <property type="match status" value="3"/>
</dbReference>
<dbReference type="Gene3D" id="1.25.40.20">
    <property type="entry name" value="Ankyrin repeat-containing domain"/>
    <property type="match status" value="2"/>
</dbReference>
<dbReference type="EMBL" id="VSRR010018802">
    <property type="protein sequence ID" value="MPC61697.1"/>
    <property type="molecule type" value="Genomic_DNA"/>
</dbReference>
<evidence type="ECO:0000256" key="2">
    <source>
        <dbReference type="PROSITE-ProRule" id="PRU00023"/>
    </source>
</evidence>
<evidence type="ECO:0000313" key="5">
    <source>
        <dbReference type="Proteomes" id="UP000324222"/>
    </source>
</evidence>
<evidence type="ECO:0000256" key="1">
    <source>
        <dbReference type="ARBA" id="ARBA00022737"/>
    </source>
</evidence>
<dbReference type="InterPro" id="IPR036770">
    <property type="entry name" value="Ankyrin_rpt-contain_sf"/>
</dbReference>
<dbReference type="SMART" id="SM00248">
    <property type="entry name" value="ANK"/>
    <property type="match status" value="4"/>
</dbReference>
<dbReference type="InterPro" id="IPR002110">
    <property type="entry name" value="Ankyrin_rpt"/>
</dbReference>
<accession>A0A5B7GWV6</accession>
<dbReference type="GO" id="GO:0019208">
    <property type="term" value="F:phosphatase regulator activity"/>
    <property type="evidence" value="ECO:0007669"/>
    <property type="project" value="TreeGrafter"/>
</dbReference>
<dbReference type="PANTHER" id="PTHR24179">
    <property type="entry name" value="PROTEIN PHOSPHATASE 1 REGULATORY SUBUNIT 12"/>
    <property type="match status" value="1"/>
</dbReference>
<dbReference type="OrthoDB" id="19014at2759"/>
<protein>
    <submittedName>
        <fullName evidence="4">Protein phosphatase 1 regulatory inhibitor subunit 16B</fullName>
    </submittedName>
</protein>
<comment type="caution">
    <text evidence="4">The sequence shown here is derived from an EMBL/GenBank/DDBJ whole genome shotgun (WGS) entry which is preliminary data.</text>
</comment>
<evidence type="ECO:0000313" key="4">
    <source>
        <dbReference type="EMBL" id="MPC61697.1"/>
    </source>
</evidence>
<gene>
    <name evidence="4" type="primary">Ppp1r16b</name>
    <name evidence="4" type="ORF">E2C01_055772</name>
</gene>
<keyword evidence="2" id="KW-0040">ANK repeat</keyword>
<organism evidence="4 5">
    <name type="scientific">Portunus trituberculatus</name>
    <name type="common">Swimming crab</name>
    <name type="synonym">Neptunus trituberculatus</name>
    <dbReference type="NCBI Taxonomy" id="210409"/>
    <lineage>
        <taxon>Eukaryota</taxon>
        <taxon>Metazoa</taxon>
        <taxon>Ecdysozoa</taxon>
        <taxon>Arthropoda</taxon>
        <taxon>Crustacea</taxon>
        <taxon>Multicrustacea</taxon>
        <taxon>Malacostraca</taxon>
        <taxon>Eumalacostraca</taxon>
        <taxon>Eucarida</taxon>
        <taxon>Decapoda</taxon>
        <taxon>Pleocyemata</taxon>
        <taxon>Brachyura</taxon>
        <taxon>Eubrachyura</taxon>
        <taxon>Portunoidea</taxon>
        <taxon>Portunidae</taxon>
        <taxon>Portuninae</taxon>
        <taxon>Portunus</taxon>
    </lineage>
</organism>
<dbReference type="Pfam" id="PF12796">
    <property type="entry name" value="Ank_2"/>
    <property type="match status" value="1"/>
</dbReference>
<reference evidence="4 5" key="1">
    <citation type="submission" date="2019-05" db="EMBL/GenBank/DDBJ databases">
        <title>Another draft genome of Portunus trituberculatus and its Hox gene families provides insights of decapod evolution.</title>
        <authorList>
            <person name="Jeong J.-H."/>
            <person name="Song I."/>
            <person name="Kim S."/>
            <person name="Choi T."/>
            <person name="Kim D."/>
            <person name="Ryu S."/>
            <person name="Kim W."/>
        </authorList>
    </citation>
    <scope>NUCLEOTIDE SEQUENCE [LARGE SCALE GENOMIC DNA]</scope>
    <source>
        <tissue evidence="4">Muscle</tissue>
    </source>
</reference>
<sequence>MKNHEGLTALHQCCIDGSVDTVALLLKYGADVNVTDRDMWTPLHAAATCGHFKVVTMLVKAGANLTAVNGDGDMPHNITEEEVTLQYLKNEMMKRNISPDDLDQIRNKTHNLLLQDVEAVLANGGDLDQPVGQGGETFLHVAIAERYNDIVKLLLDNGASMTVQDGDGWQPLHVAAYWCNEEALEMLTEDLRVDLRAHTNDGETPYELCEDPDLKSELLHILKDQQKSSHSSLNSEGDDSLINMNDSHKEDTMDRSPPPTITEDNDSEDDNDRDDLLNLPLEDAPPSPLINIDIELHSERRSSIKGVKNNVPFKRHSIERSSSRERQAVAMEAIRPLLLQRRTSKENTAPLPPVHSLSPDSYRQFYEMVHPTPEAQEANIGLEVPHEATSDHTPQPPHPTAQTPEPAIETANGKPSPDTSTPENSEAITLRTATGNATANDNVKEGMGMEIRDGLMLRPRKKNAAPPPPRGSLQDLKRQRQEEREHRLLQGVSDTGESLPYSTSYQGNDRPYEAPPSPSMIRYRYKMAPDHGIKQTLFKQKKCIVM</sequence>
<keyword evidence="5" id="KW-1185">Reference proteome</keyword>
<feature type="region of interest" description="Disordered" evidence="3">
    <location>
        <begin position="386"/>
        <end position="446"/>
    </location>
</feature>
<feature type="region of interest" description="Disordered" evidence="3">
    <location>
        <begin position="458"/>
        <end position="513"/>
    </location>
</feature>
<evidence type="ECO:0000256" key="3">
    <source>
        <dbReference type="SAM" id="MobiDB-lite"/>
    </source>
</evidence>
<dbReference type="Pfam" id="PF13637">
    <property type="entry name" value="Ank_4"/>
    <property type="match status" value="1"/>
</dbReference>
<feature type="repeat" description="ANK" evidence="2">
    <location>
        <begin position="134"/>
        <end position="166"/>
    </location>
</feature>
<dbReference type="Proteomes" id="UP000324222">
    <property type="component" value="Unassembled WGS sequence"/>
</dbReference>
<feature type="repeat" description="ANK" evidence="2">
    <location>
        <begin position="5"/>
        <end position="37"/>
    </location>
</feature>
<feature type="compositionally biased region" description="Polar residues" evidence="3">
    <location>
        <begin position="492"/>
        <end position="507"/>
    </location>
</feature>
<proteinExistence type="predicted"/>
<keyword evidence="1" id="KW-0677">Repeat</keyword>